<accession>A0A562RV04</accession>
<name>A0A562RV04_9BRAD</name>
<evidence type="ECO:0000313" key="1">
    <source>
        <dbReference type="EMBL" id="TWI72180.1"/>
    </source>
</evidence>
<protein>
    <submittedName>
        <fullName evidence="1">Uncharacterized protein</fullName>
    </submittedName>
</protein>
<dbReference type="AlphaFoldDB" id="A0A562RV04"/>
<sequence length="68" mass="7835">MSSPMIRCRVARRSMLGSIPASSPPWRQPDGKRLVITEGVMDILKENTAFRINVYFSKWALGEEIRRK</sequence>
<keyword evidence="2" id="KW-1185">Reference proteome</keyword>
<evidence type="ECO:0000313" key="2">
    <source>
        <dbReference type="Proteomes" id="UP000316291"/>
    </source>
</evidence>
<dbReference type="Proteomes" id="UP000316291">
    <property type="component" value="Unassembled WGS sequence"/>
</dbReference>
<gene>
    <name evidence="1" type="ORF">IQ16_02855</name>
</gene>
<organism evidence="1 2">
    <name type="scientific">Bradyrhizobium huanghuaihaiense</name>
    <dbReference type="NCBI Taxonomy" id="990078"/>
    <lineage>
        <taxon>Bacteria</taxon>
        <taxon>Pseudomonadati</taxon>
        <taxon>Pseudomonadota</taxon>
        <taxon>Alphaproteobacteria</taxon>
        <taxon>Hyphomicrobiales</taxon>
        <taxon>Nitrobacteraceae</taxon>
        <taxon>Bradyrhizobium</taxon>
    </lineage>
</organism>
<reference evidence="1 2" key="1">
    <citation type="journal article" date="2015" name="Stand. Genomic Sci.">
        <title>Genomic Encyclopedia of Bacterial and Archaeal Type Strains, Phase III: the genomes of soil and plant-associated and newly described type strains.</title>
        <authorList>
            <person name="Whitman W.B."/>
            <person name="Woyke T."/>
            <person name="Klenk H.P."/>
            <person name="Zhou Y."/>
            <person name="Lilburn T.G."/>
            <person name="Beck B.J."/>
            <person name="De Vos P."/>
            <person name="Vandamme P."/>
            <person name="Eisen J.A."/>
            <person name="Garrity G."/>
            <person name="Hugenholtz P."/>
            <person name="Kyrpides N.C."/>
        </authorList>
    </citation>
    <scope>NUCLEOTIDE SEQUENCE [LARGE SCALE GENOMIC DNA]</scope>
    <source>
        <strain evidence="1 2">CGMCC 1.10948</strain>
    </source>
</reference>
<proteinExistence type="predicted"/>
<dbReference type="EMBL" id="VLLA01000005">
    <property type="protein sequence ID" value="TWI72180.1"/>
    <property type="molecule type" value="Genomic_DNA"/>
</dbReference>
<comment type="caution">
    <text evidence="1">The sequence shown here is derived from an EMBL/GenBank/DDBJ whole genome shotgun (WGS) entry which is preliminary data.</text>
</comment>